<evidence type="ECO:0000256" key="5">
    <source>
        <dbReference type="ARBA" id="ARBA00023242"/>
    </source>
</evidence>
<dbReference type="STRING" id="1283841.A0A084QAW3"/>
<dbReference type="CDD" id="cd14687">
    <property type="entry name" value="bZIP_ATF2"/>
    <property type="match status" value="1"/>
</dbReference>
<feature type="compositionally biased region" description="Basic and acidic residues" evidence="7">
    <location>
        <begin position="223"/>
        <end position="237"/>
    </location>
</feature>
<dbReference type="GO" id="GO:0003700">
    <property type="term" value="F:DNA-binding transcription factor activity"/>
    <property type="evidence" value="ECO:0007669"/>
    <property type="project" value="InterPro"/>
</dbReference>
<protein>
    <recommendedName>
        <fullName evidence="8">BZIP domain-containing protein</fullName>
    </recommendedName>
</protein>
<dbReference type="HOGENOM" id="CLU_869263_0_0_1"/>
<feature type="compositionally biased region" description="Low complexity" evidence="7">
    <location>
        <begin position="187"/>
        <end position="207"/>
    </location>
</feature>
<feature type="domain" description="BZIP" evidence="8">
    <location>
        <begin position="230"/>
        <end position="293"/>
    </location>
</feature>
<evidence type="ECO:0000313" key="10">
    <source>
        <dbReference type="Proteomes" id="UP000028524"/>
    </source>
</evidence>
<dbReference type="InterPro" id="IPR051027">
    <property type="entry name" value="bZIP_transcription_factors"/>
</dbReference>
<comment type="subcellular location">
    <subcellularLocation>
        <location evidence="1">Nucleus</location>
    </subcellularLocation>
</comment>
<dbReference type="SUPFAM" id="SSF57959">
    <property type="entry name" value="Leucine zipper domain"/>
    <property type="match status" value="1"/>
</dbReference>
<feature type="region of interest" description="Disordered" evidence="7">
    <location>
        <begin position="134"/>
        <end position="160"/>
    </location>
</feature>
<evidence type="ECO:0000256" key="4">
    <source>
        <dbReference type="ARBA" id="ARBA00023163"/>
    </source>
</evidence>
<dbReference type="GO" id="GO:0003677">
    <property type="term" value="F:DNA binding"/>
    <property type="evidence" value="ECO:0007669"/>
    <property type="project" value="UniProtKB-KW"/>
</dbReference>
<evidence type="ECO:0000256" key="2">
    <source>
        <dbReference type="ARBA" id="ARBA00023015"/>
    </source>
</evidence>
<feature type="region of interest" description="Disordered" evidence="7">
    <location>
        <begin position="187"/>
        <end position="237"/>
    </location>
</feature>
<evidence type="ECO:0000259" key="8">
    <source>
        <dbReference type="PROSITE" id="PS50217"/>
    </source>
</evidence>
<keyword evidence="3" id="KW-0238">DNA-binding</keyword>
<evidence type="ECO:0000256" key="1">
    <source>
        <dbReference type="ARBA" id="ARBA00004123"/>
    </source>
</evidence>
<dbReference type="EMBL" id="KL660872">
    <property type="protein sequence ID" value="KFA61098.1"/>
    <property type="molecule type" value="Genomic_DNA"/>
</dbReference>
<dbReference type="OrthoDB" id="295274at2759"/>
<dbReference type="InParanoid" id="A0A084QAW3"/>
<dbReference type="Pfam" id="PF00170">
    <property type="entry name" value="bZIP_1"/>
    <property type="match status" value="1"/>
</dbReference>
<evidence type="ECO:0000256" key="6">
    <source>
        <dbReference type="SAM" id="Coils"/>
    </source>
</evidence>
<name>A0A084QAW3_STAC4</name>
<keyword evidence="6" id="KW-0175">Coiled coil</keyword>
<evidence type="ECO:0000256" key="7">
    <source>
        <dbReference type="SAM" id="MobiDB-lite"/>
    </source>
</evidence>
<dbReference type="InterPro" id="IPR046347">
    <property type="entry name" value="bZIP_sf"/>
</dbReference>
<dbReference type="GO" id="GO:0005634">
    <property type="term" value="C:nucleus"/>
    <property type="evidence" value="ECO:0007669"/>
    <property type="project" value="UniProtKB-SubCell"/>
</dbReference>
<feature type="coiled-coil region" evidence="6">
    <location>
        <begin position="251"/>
        <end position="289"/>
    </location>
</feature>
<dbReference type="InterPro" id="IPR002112">
    <property type="entry name" value="Leuzip_Jun"/>
</dbReference>
<keyword evidence="5" id="KW-0539">Nucleus</keyword>
<evidence type="ECO:0000256" key="3">
    <source>
        <dbReference type="ARBA" id="ARBA00023125"/>
    </source>
</evidence>
<gene>
    <name evidence="9" type="ORF">S40285_09586</name>
</gene>
<reference evidence="9 10" key="1">
    <citation type="journal article" date="2014" name="BMC Genomics">
        <title>Comparative genome sequencing reveals chemotype-specific gene clusters in the toxigenic black mold Stachybotrys.</title>
        <authorList>
            <person name="Semeiks J."/>
            <person name="Borek D."/>
            <person name="Otwinowski Z."/>
            <person name="Grishin N.V."/>
        </authorList>
    </citation>
    <scope>NUCLEOTIDE SEQUENCE [LARGE SCALE GENOMIC DNA]</scope>
    <source>
        <strain evidence="9 10">IBT 40285</strain>
    </source>
</reference>
<dbReference type="PROSITE" id="PS50217">
    <property type="entry name" value="BZIP"/>
    <property type="match status" value="1"/>
</dbReference>
<dbReference type="InterPro" id="IPR004827">
    <property type="entry name" value="bZIP"/>
</dbReference>
<dbReference type="SMART" id="SM00338">
    <property type="entry name" value="BRLZ"/>
    <property type="match status" value="1"/>
</dbReference>
<accession>A0A084QAW3</accession>
<dbReference type="PANTHER" id="PTHR19304">
    <property type="entry name" value="CYCLIC-AMP RESPONSE ELEMENT BINDING PROTEIN"/>
    <property type="match status" value="1"/>
</dbReference>
<dbReference type="Proteomes" id="UP000028524">
    <property type="component" value="Unassembled WGS sequence"/>
</dbReference>
<keyword evidence="2" id="KW-0805">Transcription regulation</keyword>
<sequence>MGRDPTARLTIFQLSLLAELPQFYWWISTMTSSVLTRQPNAGGYEKEKVNIGNNQGMLVDPLLVKSYEDGFTSCYAGSRSILQPDGEDSWGRYMPHDNKLTNNEYDENHSQLFHSQGSPQFDKTVDTTHYQPHFKVMPLNPQPQDEKDRRTHLTHAAARHSLSASTPPFLVFSRVSRPSSAFFVRSALSSASSPDQQQQPQVPQSQRGHTAPKGKPRTRKRAEHTEGMEEPQRNQFLERNRVAASKCRRKKKEWAQNLEDTKLMLEVQNKELHSEYDELLEQVIKMKNSLLCHATCDDPIIDRWIEVEARKYVEKLFSPH</sequence>
<organism evidence="9 10">
    <name type="scientific">Stachybotrys chlorohalonatus (strain IBT 40285)</name>
    <dbReference type="NCBI Taxonomy" id="1283841"/>
    <lineage>
        <taxon>Eukaryota</taxon>
        <taxon>Fungi</taxon>
        <taxon>Dikarya</taxon>
        <taxon>Ascomycota</taxon>
        <taxon>Pezizomycotina</taxon>
        <taxon>Sordariomycetes</taxon>
        <taxon>Hypocreomycetidae</taxon>
        <taxon>Hypocreales</taxon>
        <taxon>Stachybotryaceae</taxon>
        <taxon>Stachybotrys</taxon>
    </lineage>
</organism>
<keyword evidence="10" id="KW-1185">Reference proteome</keyword>
<dbReference type="Gene3D" id="1.20.5.170">
    <property type="match status" value="1"/>
</dbReference>
<dbReference type="PRINTS" id="PR00043">
    <property type="entry name" value="LEUZIPPRJUN"/>
</dbReference>
<proteinExistence type="predicted"/>
<dbReference type="AlphaFoldDB" id="A0A084QAW3"/>
<evidence type="ECO:0000313" key="9">
    <source>
        <dbReference type="EMBL" id="KFA61098.1"/>
    </source>
</evidence>
<keyword evidence="4" id="KW-0804">Transcription</keyword>
<feature type="compositionally biased region" description="Basic residues" evidence="7">
    <location>
        <begin position="210"/>
        <end position="222"/>
    </location>
</feature>